<gene>
    <name evidence="1" type="ORF">LOTGIDRAFT_228300</name>
</gene>
<dbReference type="AlphaFoldDB" id="V4AS69"/>
<dbReference type="Proteomes" id="UP000030746">
    <property type="component" value="Unassembled WGS sequence"/>
</dbReference>
<keyword evidence="2" id="KW-1185">Reference proteome</keyword>
<sequence>MDKNRYANEFAQGHRLLLACGYSNGIIAMMLGSSSVAGMFYECANQYGCSQTKDEKCCLAKNIPRGKRSAAVYGSITTSLPGTCQSYGGEGSSCLVNPTQGSNDPYYKCPCRTGLECVSLNFYEVPIGIVAFYVTLCREDYHIARTACVYGKCRKPCFSDADCGKEHCCQKEPQLKGRKKRAADQAFCIPYGNRQDSCVLTDPQYPNIHSRCPCNSGLACTDDGYREVPVDYESNVYDCCSLYWLPLDEKMWTGEVEFRFIKNWAEDVELNFTEDLGNSGGDKRNNTLLDISTTRSSRVERSCARKENWDNELFPDYLFKYNETWEGELFSTEYMESFRESWEGDFYSDFYIMSFEF</sequence>
<dbReference type="GeneID" id="20247617"/>
<organism evidence="1 2">
    <name type="scientific">Lottia gigantea</name>
    <name type="common">Giant owl limpet</name>
    <dbReference type="NCBI Taxonomy" id="225164"/>
    <lineage>
        <taxon>Eukaryota</taxon>
        <taxon>Metazoa</taxon>
        <taxon>Spiralia</taxon>
        <taxon>Lophotrochozoa</taxon>
        <taxon>Mollusca</taxon>
        <taxon>Gastropoda</taxon>
        <taxon>Patellogastropoda</taxon>
        <taxon>Lottioidea</taxon>
        <taxon>Lottiidae</taxon>
        <taxon>Lottia</taxon>
    </lineage>
</organism>
<evidence type="ECO:0000313" key="2">
    <source>
        <dbReference type="Proteomes" id="UP000030746"/>
    </source>
</evidence>
<dbReference type="EMBL" id="KB201304">
    <property type="protein sequence ID" value="ESO97715.1"/>
    <property type="molecule type" value="Genomic_DNA"/>
</dbReference>
<proteinExistence type="predicted"/>
<name>V4AS69_LOTGI</name>
<dbReference type="CTD" id="20247617"/>
<dbReference type="Gene3D" id="2.10.80.10">
    <property type="entry name" value="Lipase, subunit A"/>
    <property type="match status" value="2"/>
</dbReference>
<evidence type="ECO:0000313" key="1">
    <source>
        <dbReference type="EMBL" id="ESO97715.1"/>
    </source>
</evidence>
<protein>
    <submittedName>
        <fullName evidence="1">Uncharacterized protein</fullName>
    </submittedName>
</protein>
<reference evidence="1 2" key="1">
    <citation type="journal article" date="2013" name="Nature">
        <title>Insights into bilaterian evolution from three spiralian genomes.</title>
        <authorList>
            <person name="Simakov O."/>
            <person name="Marletaz F."/>
            <person name="Cho S.J."/>
            <person name="Edsinger-Gonzales E."/>
            <person name="Havlak P."/>
            <person name="Hellsten U."/>
            <person name="Kuo D.H."/>
            <person name="Larsson T."/>
            <person name="Lv J."/>
            <person name="Arendt D."/>
            <person name="Savage R."/>
            <person name="Osoegawa K."/>
            <person name="de Jong P."/>
            <person name="Grimwood J."/>
            <person name="Chapman J.A."/>
            <person name="Shapiro H."/>
            <person name="Aerts A."/>
            <person name="Otillar R.P."/>
            <person name="Terry A.Y."/>
            <person name="Boore J.L."/>
            <person name="Grigoriev I.V."/>
            <person name="Lindberg D.R."/>
            <person name="Seaver E.C."/>
            <person name="Weisblat D.A."/>
            <person name="Putnam N.H."/>
            <person name="Rokhsar D.S."/>
        </authorList>
    </citation>
    <scope>NUCLEOTIDE SEQUENCE [LARGE SCALE GENOMIC DNA]</scope>
</reference>
<accession>V4AS69</accession>
<dbReference type="RefSeq" id="XP_009051567.1">
    <property type="nucleotide sequence ID" value="XM_009053319.1"/>
</dbReference>
<dbReference type="HOGENOM" id="CLU_776807_0_0_1"/>
<dbReference type="KEGG" id="lgi:LOTGIDRAFT_228300"/>